<evidence type="ECO:0000256" key="7">
    <source>
        <dbReference type="RuleBase" id="RU000559"/>
    </source>
</evidence>
<proteinExistence type="inferred from homology"/>
<evidence type="ECO:0000256" key="1">
    <source>
        <dbReference type="ARBA" id="ARBA00002349"/>
    </source>
</evidence>
<sequence>MSNLIDKITQTQLRDDVPDFRPGDSVRVHALIVEGERERVQIFEGLVIKRRGAGISETYTVRKISNGVGVERTFPVHSPRVAKLEVTRKGRVRRAKLYYIRSLSGKAARIRERGR</sequence>
<dbReference type="RefSeq" id="WP_090288752.1">
    <property type="nucleotide sequence ID" value="NZ_FNCK01000001.1"/>
</dbReference>
<dbReference type="Proteomes" id="UP000199708">
    <property type="component" value="Unassembled WGS sequence"/>
</dbReference>
<keyword evidence="3 6" id="KW-0689">Ribosomal protein</keyword>
<name>A0A1G7NXB0_9LACT</name>
<dbReference type="InterPro" id="IPR018257">
    <property type="entry name" value="Ribosomal_bL19_CS"/>
</dbReference>
<dbReference type="GO" id="GO:0003735">
    <property type="term" value="F:structural constituent of ribosome"/>
    <property type="evidence" value="ECO:0007669"/>
    <property type="project" value="InterPro"/>
</dbReference>
<dbReference type="InterPro" id="IPR001857">
    <property type="entry name" value="Ribosomal_bL19"/>
</dbReference>
<dbReference type="GO" id="GO:0022625">
    <property type="term" value="C:cytosolic large ribosomal subunit"/>
    <property type="evidence" value="ECO:0007669"/>
    <property type="project" value="TreeGrafter"/>
</dbReference>
<evidence type="ECO:0000256" key="3">
    <source>
        <dbReference type="ARBA" id="ARBA00022980"/>
    </source>
</evidence>
<protein>
    <recommendedName>
        <fullName evidence="5 6">Large ribosomal subunit protein bL19</fullName>
    </recommendedName>
</protein>
<organism evidence="8 9">
    <name type="scientific">Facklamia miroungae</name>
    <dbReference type="NCBI Taxonomy" id="120956"/>
    <lineage>
        <taxon>Bacteria</taxon>
        <taxon>Bacillati</taxon>
        <taxon>Bacillota</taxon>
        <taxon>Bacilli</taxon>
        <taxon>Lactobacillales</taxon>
        <taxon>Aerococcaceae</taxon>
        <taxon>Facklamia</taxon>
    </lineage>
</organism>
<dbReference type="NCBIfam" id="TIGR01024">
    <property type="entry name" value="rplS_bact"/>
    <property type="match status" value="1"/>
</dbReference>
<dbReference type="AlphaFoldDB" id="A0A1G7NXB0"/>
<dbReference type="EMBL" id="FNCK01000001">
    <property type="protein sequence ID" value="SDF78644.1"/>
    <property type="molecule type" value="Genomic_DNA"/>
</dbReference>
<dbReference type="PIRSF" id="PIRSF002191">
    <property type="entry name" value="Ribosomal_L19"/>
    <property type="match status" value="1"/>
</dbReference>
<gene>
    <name evidence="6" type="primary">rplS</name>
    <name evidence="8" type="ORF">SAMN05421791_10142</name>
</gene>
<accession>A0A1G7NXB0</accession>
<dbReference type="OrthoDB" id="9803541at2"/>
<dbReference type="PROSITE" id="PS01015">
    <property type="entry name" value="RIBOSOMAL_L19"/>
    <property type="match status" value="1"/>
</dbReference>
<keyword evidence="4 6" id="KW-0687">Ribonucleoprotein</keyword>
<dbReference type="InterPro" id="IPR038657">
    <property type="entry name" value="Ribosomal_bL19_sf"/>
</dbReference>
<dbReference type="FunFam" id="2.30.30.790:FF:000001">
    <property type="entry name" value="50S ribosomal protein L19"/>
    <property type="match status" value="1"/>
</dbReference>
<evidence type="ECO:0000256" key="5">
    <source>
        <dbReference type="ARBA" id="ARBA00035171"/>
    </source>
</evidence>
<keyword evidence="9" id="KW-1185">Reference proteome</keyword>
<dbReference type="Pfam" id="PF01245">
    <property type="entry name" value="Ribosomal_L19"/>
    <property type="match status" value="1"/>
</dbReference>
<dbReference type="HAMAP" id="MF_00402">
    <property type="entry name" value="Ribosomal_bL19"/>
    <property type="match status" value="1"/>
</dbReference>
<dbReference type="PANTHER" id="PTHR15680:SF9">
    <property type="entry name" value="LARGE RIBOSOMAL SUBUNIT PROTEIN BL19M"/>
    <property type="match status" value="1"/>
</dbReference>
<evidence type="ECO:0000313" key="8">
    <source>
        <dbReference type="EMBL" id="SDF78644.1"/>
    </source>
</evidence>
<dbReference type="GO" id="GO:0006412">
    <property type="term" value="P:translation"/>
    <property type="evidence" value="ECO:0007669"/>
    <property type="project" value="UniProtKB-UniRule"/>
</dbReference>
<dbReference type="PRINTS" id="PR00061">
    <property type="entry name" value="RIBOSOMALL19"/>
</dbReference>
<comment type="similarity">
    <text evidence="2 6 7">Belongs to the bacterial ribosomal protein bL19 family.</text>
</comment>
<dbReference type="InterPro" id="IPR008991">
    <property type="entry name" value="Translation_prot_SH3-like_sf"/>
</dbReference>
<comment type="function">
    <text evidence="1 6 7">This protein is located at the 30S-50S ribosomal subunit interface and may play a role in the structure and function of the aminoacyl-tRNA binding site.</text>
</comment>
<dbReference type="SUPFAM" id="SSF50104">
    <property type="entry name" value="Translation proteins SH3-like domain"/>
    <property type="match status" value="1"/>
</dbReference>
<reference evidence="8 9" key="1">
    <citation type="submission" date="2016-10" db="EMBL/GenBank/DDBJ databases">
        <authorList>
            <person name="de Groot N.N."/>
        </authorList>
    </citation>
    <scope>NUCLEOTIDE SEQUENCE [LARGE SCALE GENOMIC DNA]</scope>
    <source>
        <strain evidence="8 9">ATCC BAA-466</strain>
    </source>
</reference>
<dbReference type="Gene3D" id="2.30.30.790">
    <property type="match status" value="1"/>
</dbReference>
<evidence type="ECO:0000256" key="4">
    <source>
        <dbReference type="ARBA" id="ARBA00023274"/>
    </source>
</evidence>
<dbReference type="STRING" id="120956.SAMN05421791_10142"/>
<evidence type="ECO:0000256" key="6">
    <source>
        <dbReference type="HAMAP-Rule" id="MF_00402"/>
    </source>
</evidence>
<evidence type="ECO:0000313" key="9">
    <source>
        <dbReference type="Proteomes" id="UP000199708"/>
    </source>
</evidence>
<evidence type="ECO:0000256" key="2">
    <source>
        <dbReference type="ARBA" id="ARBA00005781"/>
    </source>
</evidence>
<dbReference type="PANTHER" id="PTHR15680">
    <property type="entry name" value="RIBOSOMAL PROTEIN L19"/>
    <property type="match status" value="1"/>
</dbReference>